<comment type="catalytic activity">
    <reaction evidence="1">
        <text>S-ubiquitinyl-[E2 ubiquitin-conjugating enzyme]-L-cysteine + [acceptor protein]-L-lysine = [E2 ubiquitin-conjugating enzyme]-L-cysteine + N(6)-ubiquitinyl-[acceptor protein]-L-lysine.</text>
        <dbReference type="EC" id="2.3.2.27"/>
    </reaction>
</comment>
<dbReference type="SMART" id="SM00184">
    <property type="entry name" value="RING"/>
    <property type="match status" value="1"/>
</dbReference>
<evidence type="ECO:0000256" key="3">
    <source>
        <dbReference type="ARBA" id="ARBA00022679"/>
    </source>
</evidence>
<dbReference type="Pfam" id="PF13639">
    <property type="entry name" value="zf-RING_2"/>
    <property type="match status" value="1"/>
</dbReference>
<organism evidence="10">
    <name type="scientific">Fagus sylvatica</name>
    <name type="common">Beechnut</name>
    <dbReference type="NCBI Taxonomy" id="28930"/>
    <lineage>
        <taxon>Eukaryota</taxon>
        <taxon>Viridiplantae</taxon>
        <taxon>Streptophyta</taxon>
        <taxon>Embryophyta</taxon>
        <taxon>Tracheophyta</taxon>
        <taxon>Spermatophyta</taxon>
        <taxon>Magnoliopsida</taxon>
        <taxon>eudicotyledons</taxon>
        <taxon>Gunneridae</taxon>
        <taxon>Pentapetalae</taxon>
        <taxon>rosids</taxon>
        <taxon>fabids</taxon>
        <taxon>Fagales</taxon>
        <taxon>Fagaceae</taxon>
        <taxon>Fagus</taxon>
    </lineage>
</organism>
<gene>
    <name evidence="10" type="ORF">FSB_LOCUS16777</name>
</gene>
<protein>
    <recommendedName>
        <fullName evidence="2">RING-type E3 ubiquitin transferase</fullName>
        <ecNumber evidence="2">2.3.2.27</ecNumber>
    </recommendedName>
</protein>
<dbReference type="InterPro" id="IPR001841">
    <property type="entry name" value="Znf_RING"/>
</dbReference>
<keyword evidence="4" id="KW-0479">Metal-binding</keyword>
<evidence type="ECO:0000256" key="5">
    <source>
        <dbReference type="ARBA" id="ARBA00022771"/>
    </source>
</evidence>
<evidence type="ECO:0000259" key="9">
    <source>
        <dbReference type="PROSITE" id="PS50089"/>
    </source>
</evidence>
<dbReference type="FunFam" id="3.30.40.10:FF:000022">
    <property type="entry name" value="E3 ubiquitin-protein ligase RING1-like"/>
    <property type="match status" value="1"/>
</dbReference>
<evidence type="ECO:0000313" key="10">
    <source>
        <dbReference type="EMBL" id="SPC88895.1"/>
    </source>
</evidence>
<dbReference type="InterPro" id="IPR013083">
    <property type="entry name" value="Znf_RING/FYVE/PHD"/>
</dbReference>
<dbReference type="PANTHER" id="PTHR15710:SF18">
    <property type="entry name" value="RING-TYPE E3 UBIQUITIN TRANSFERASE"/>
    <property type="match status" value="1"/>
</dbReference>
<dbReference type="GO" id="GO:0008270">
    <property type="term" value="F:zinc ion binding"/>
    <property type="evidence" value="ECO:0007669"/>
    <property type="project" value="UniProtKB-KW"/>
</dbReference>
<proteinExistence type="predicted"/>
<evidence type="ECO:0000256" key="4">
    <source>
        <dbReference type="ARBA" id="ARBA00022723"/>
    </source>
</evidence>
<dbReference type="GO" id="GO:0016567">
    <property type="term" value="P:protein ubiquitination"/>
    <property type="evidence" value="ECO:0007669"/>
    <property type="project" value="TreeGrafter"/>
</dbReference>
<reference evidence="10" key="1">
    <citation type="submission" date="2018-02" db="EMBL/GenBank/DDBJ databases">
        <authorList>
            <person name="Cohen D.B."/>
            <person name="Kent A.D."/>
        </authorList>
    </citation>
    <scope>NUCLEOTIDE SEQUENCE</scope>
</reference>
<keyword evidence="3" id="KW-0808">Transferase</keyword>
<dbReference type="CDD" id="cd16667">
    <property type="entry name" value="RING-H2_RNF126-like"/>
    <property type="match status" value="1"/>
</dbReference>
<dbReference type="EMBL" id="OIVN01001027">
    <property type="protein sequence ID" value="SPC88895.1"/>
    <property type="molecule type" value="Genomic_DNA"/>
</dbReference>
<dbReference type="SUPFAM" id="SSF57850">
    <property type="entry name" value="RING/U-box"/>
    <property type="match status" value="1"/>
</dbReference>
<dbReference type="AlphaFoldDB" id="A0A2N9FP33"/>
<dbReference type="PROSITE" id="PS50089">
    <property type="entry name" value="ZF_RING_2"/>
    <property type="match status" value="1"/>
</dbReference>
<keyword evidence="5 8" id="KW-0863">Zinc-finger</keyword>
<evidence type="ECO:0000256" key="1">
    <source>
        <dbReference type="ARBA" id="ARBA00000900"/>
    </source>
</evidence>
<evidence type="ECO:0000256" key="6">
    <source>
        <dbReference type="ARBA" id="ARBA00022786"/>
    </source>
</evidence>
<evidence type="ECO:0000256" key="2">
    <source>
        <dbReference type="ARBA" id="ARBA00012483"/>
    </source>
</evidence>
<dbReference type="PANTHER" id="PTHR15710">
    <property type="entry name" value="E3 UBIQUITIN-PROTEIN LIGASE PRAJA"/>
    <property type="match status" value="1"/>
</dbReference>
<dbReference type="EC" id="2.3.2.27" evidence="2"/>
<evidence type="ECO:0000256" key="7">
    <source>
        <dbReference type="ARBA" id="ARBA00022833"/>
    </source>
</evidence>
<sequence>MSLTGRPRVTVEWNPKNENLPLLLVSNLPTPRLFTSLTALDTLARMLDPWSIRRPTPTNDFGRRLEWGSEIENIGPVQQSWITLQFVEPPRPISPPQNVSLQDNNTSDVMFGNNTLNEFIEGMTMLNGRPGPPPAPASAIGALPMVKVTETHLDNDPSCPVCKEEFVVGEEVREMPCKHFYHADCIVPWLSIHNTCPVCRHELQILQDTTSNYDDLEDTTDEDFRFEDETNGLNWGWSQLFSLWPFRALSDWIHRYLDFQDTSSHEGKRFESIPSKYCKYIAMNKLSLGIRENFLC</sequence>
<name>A0A2N9FP33_FAGSY</name>
<dbReference type="Gene3D" id="3.30.40.10">
    <property type="entry name" value="Zinc/RING finger domain, C3HC4 (zinc finger)"/>
    <property type="match status" value="1"/>
</dbReference>
<dbReference type="GO" id="GO:0061630">
    <property type="term" value="F:ubiquitin protein ligase activity"/>
    <property type="evidence" value="ECO:0007669"/>
    <property type="project" value="UniProtKB-EC"/>
</dbReference>
<accession>A0A2N9FP33</accession>
<keyword evidence="6" id="KW-0833">Ubl conjugation pathway</keyword>
<evidence type="ECO:0000256" key="8">
    <source>
        <dbReference type="PROSITE-ProRule" id="PRU00175"/>
    </source>
</evidence>
<dbReference type="GO" id="GO:0005737">
    <property type="term" value="C:cytoplasm"/>
    <property type="evidence" value="ECO:0007669"/>
    <property type="project" value="TreeGrafter"/>
</dbReference>
<feature type="domain" description="RING-type" evidence="9">
    <location>
        <begin position="159"/>
        <end position="200"/>
    </location>
</feature>
<keyword evidence="7" id="KW-0862">Zinc</keyword>